<name>A0A9P9Y3M2_9HYPO</name>
<dbReference type="OrthoDB" id="3565018at2759"/>
<evidence type="ECO:0000313" key="1">
    <source>
        <dbReference type="EMBL" id="KAI6782513.1"/>
    </source>
</evidence>
<dbReference type="GeneID" id="75827889"/>
<sequence>MSGFEVAGVVLGAIPLIISGLEHWHEVAKVWGYYSRIRKEHKKCLYDVRLYQILYMRNLEELLLPIVDSPDHVTFLVNDPGSEHWKSKTLEARLKDRLQGSYPIYMEIINNMKEAIEELQKVLSVDNITIQAKLHPSENGRPQKQTSFLTSTRTKCDYELFRFKFSLTEPKRGKIVGDLKECNERPEKLLKRSCLA</sequence>
<comment type="caution">
    <text evidence="1">The sequence shown here is derived from an EMBL/GenBank/DDBJ whole genome shotgun (WGS) entry which is preliminary data.</text>
</comment>
<dbReference type="AlphaFoldDB" id="A0A9P9Y3M2"/>
<protein>
    <submittedName>
        <fullName evidence="1">Uncharacterized protein</fullName>
    </submittedName>
</protein>
<reference evidence="1" key="1">
    <citation type="journal article" date="2021" name="J Fungi (Basel)">
        <title>Genomic and Metabolomic Analyses of the Marine Fungus Emericellopsis cladophorae: Insights into Saltwater Adaptability Mechanisms and Its Biosynthetic Potential.</title>
        <authorList>
            <person name="Goncalves M.F.M."/>
            <person name="Hilario S."/>
            <person name="Van de Peer Y."/>
            <person name="Esteves A.C."/>
            <person name="Alves A."/>
        </authorList>
    </citation>
    <scope>NUCLEOTIDE SEQUENCE</scope>
    <source>
        <strain evidence="1">MUM 19.33</strain>
    </source>
</reference>
<dbReference type="EMBL" id="JAGIXG020000013">
    <property type="protein sequence ID" value="KAI6782513.1"/>
    <property type="molecule type" value="Genomic_DNA"/>
</dbReference>
<organism evidence="1 2">
    <name type="scientific">Emericellopsis cladophorae</name>
    <dbReference type="NCBI Taxonomy" id="2686198"/>
    <lineage>
        <taxon>Eukaryota</taxon>
        <taxon>Fungi</taxon>
        <taxon>Dikarya</taxon>
        <taxon>Ascomycota</taxon>
        <taxon>Pezizomycotina</taxon>
        <taxon>Sordariomycetes</taxon>
        <taxon>Hypocreomycetidae</taxon>
        <taxon>Hypocreales</taxon>
        <taxon>Bionectriaceae</taxon>
        <taxon>Emericellopsis</taxon>
    </lineage>
</organism>
<proteinExistence type="predicted"/>
<dbReference type="PANTHER" id="PTHR35186">
    <property type="entry name" value="ANK_REP_REGION DOMAIN-CONTAINING PROTEIN"/>
    <property type="match status" value="1"/>
</dbReference>
<dbReference type="PANTHER" id="PTHR35186:SF4">
    <property type="entry name" value="PRION-INHIBITION AND PROPAGATION HELO DOMAIN-CONTAINING PROTEIN"/>
    <property type="match status" value="1"/>
</dbReference>
<accession>A0A9P9Y3M2</accession>
<dbReference type="Proteomes" id="UP001055219">
    <property type="component" value="Unassembled WGS sequence"/>
</dbReference>
<dbReference type="RefSeq" id="XP_051363369.1">
    <property type="nucleotide sequence ID" value="XM_051505340.1"/>
</dbReference>
<gene>
    <name evidence="1" type="ORF">J7T54_001370</name>
</gene>
<keyword evidence="2" id="KW-1185">Reference proteome</keyword>
<evidence type="ECO:0000313" key="2">
    <source>
        <dbReference type="Proteomes" id="UP001055219"/>
    </source>
</evidence>
<reference evidence="1" key="2">
    <citation type="submission" date="2022-07" db="EMBL/GenBank/DDBJ databases">
        <authorList>
            <person name="Goncalves M.F.M."/>
            <person name="Hilario S."/>
            <person name="Van De Peer Y."/>
            <person name="Esteves A.C."/>
            <person name="Alves A."/>
        </authorList>
    </citation>
    <scope>NUCLEOTIDE SEQUENCE</scope>
    <source>
        <strain evidence="1">MUM 19.33</strain>
    </source>
</reference>